<reference evidence="1 2" key="1">
    <citation type="submission" date="2015-10" db="EMBL/GenBank/DDBJ databases">
        <title>Draft genome sequence of pyrrolomycin-producing Streptomyces vitaminophilus.</title>
        <authorList>
            <person name="Graham D.E."/>
            <person name="Mahan K.M."/>
            <person name="Klingeman D.M."/>
            <person name="Hettich R.L."/>
            <person name="Parry R.J."/>
        </authorList>
    </citation>
    <scope>NUCLEOTIDE SEQUENCE [LARGE SCALE GENOMIC DNA]</scope>
    <source>
        <strain evidence="1 2">ATCC 31673</strain>
    </source>
</reference>
<dbReference type="RefSeq" id="WP_018385538.1">
    <property type="nucleotide sequence ID" value="NZ_LLZU01000002.1"/>
</dbReference>
<dbReference type="OrthoDB" id="151193at2"/>
<dbReference type="PROSITE" id="PS51318">
    <property type="entry name" value="TAT"/>
    <property type="match status" value="1"/>
</dbReference>
<dbReference type="STRING" id="76728.AQ490_02875"/>
<gene>
    <name evidence="1" type="ORF">AQ490_02875</name>
</gene>
<dbReference type="EMBL" id="LLZU01000002">
    <property type="protein sequence ID" value="KRV51152.1"/>
    <property type="molecule type" value="Genomic_DNA"/>
</dbReference>
<dbReference type="SUPFAM" id="SSF51445">
    <property type="entry name" value="(Trans)glycosidases"/>
    <property type="match status" value="1"/>
</dbReference>
<evidence type="ECO:0000313" key="1">
    <source>
        <dbReference type="EMBL" id="KRV51152.1"/>
    </source>
</evidence>
<evidence type="ECO:0000313" key="2">
    <source>
        <dbReference type="Proteomes" id="UP000050867"/>
    </source>
</evidence>
<sequence>MNNDALTRRATFLKGAAVLGAAAAGGVLSGPGEARAAHRGRRGARRAGGGLTYRGVVYDTGTAFGPGWPLTRELWTDALMGTDIRAIDQELHCSAVSVIGTDVDRLVSTATAALERGLQVTVQPRLFDHPQQEVLEHLRRTCREAEKLRLAHRPEVVLAVGCEYVLFTPGIVPGDTFLERIQYLVEGNYDYREITRRLHAFVARAVAVARENFGGRITYAAATGLEEINWNLFDIVGLDYYTFHSDPAEHTRELSPHRRWGKPIMIMEFGCCTYRGAAERGGDGWDVIDYDKPVPEIVGNLVRDEAEQAQHLATMLDVFEAEGFLSASPYQFIATDLPHSPNPRFDLDMASFSLVKVVREDFADPLSPYHWKPKSAYHAVARHNCAAARRQRAAGR</sequence>
<dbReference type="AlphaFoldDB" id="A0A0T6LYU7"/>
<dbReference type="InterPro" id="IPR006311">
    <property type="entry name" value="TAT_signal"/>
</dbReference>
<dbReference type="Gene3D" id="3.20.20.80">
    <property type="entry name" value="Glycosidases"/>
    <property type="match status" value="1"/>
</dbReference>
<name>A0A0T6LYU7_WENVI</name>
<keyword evidence="2" id="KW-1185">Reference proteome</keyword>
<comment type="caution">
    <text evidence="1">The sequence shown here is derived from an EMBL/GenBank/DDBJ whole genome shotgun (WGS) entry which is preliminary data.</text>
</comment>
<accession>A0A0T6LYU7</accession>
<organism evidence="1 2">
    <name type="scientific">Wenjunlia vitaminophila</name>
    <name type="common">Streptomyces vitaminophilus</name>
    <dbReference type="NCBI Taxonomy" id="76728"/>
    <lineage>
        <taxon>Bacteria</taxon>
        <taxon>Bacillati</taxon>
        <taxon>Actinomycetota</taxon>
        <taxon>Actinomycetes</taxon>
        <taxon>Kitasatosporales</taxon>
        <taxon>Streptomycetaceae</taxon>
        <taxon>Wenjunlia</taxon>
    </lineage>
</organism>
<evidence type="ECO:0008006" key="3">
    <source>
        <dbReference type="Google" id="ProtNLM"/>
    </source>
</evidence>
<proteinExistence type="predicted"/>
<dbReference type="Proteomes" id="UP000050867">
    <property type="component" value="Unassembled WGS sequence"/>
</dbReference>
<dbReference type="InterPro" id="IPR017853">
    <property type="entry name" value="GH"/>
</dbReference>
<protein>
    <recommendedName>
        <fullName evidence="3">Abortive phage infection protein</fullName>
    </recommendedName>
</protein>
<dbReference type="eggNOG" id="COG1266">
    <property type="taxonomic scope" value="Bacteria"/>
</dbReference>